<organism evidence="1 2">
    <name type="scientific">Ceraceosorus guamensis</name>
    <dbReference type="NCBI Taxonomy" id="1522189"/>
    <lineage>
        <taxon>Eukaryota</taxon>
        <taxon>Fungi</taxon>
        <taxon>Dikarya</taxon>
        <taxon>Basidiomycota</taxon>
        <taxon>Ustilaginomycotina</taxon>
        <taxon>Exobasidiomycetes</taxon>
        <taxon>Ceraceosorales</taxon>
        <taxon>Ceraceosoraceae</taxon>
        <taxon>Ceraceosorus</taxon>
    </lineage>
</organism>
<evidence type="ECO:0000313" key="1">
    <source>
        <dbReference type="EMBL" id="PWN44217.1"/>
    </source>
</evidence>
<protein>
    <submittedName>
        <fullName evidence="1">Uncharacterized protein</fullName>
    </submittedName>
</protein>
<evidence type="ECO:0000313" key="2">
    <source>
        <dbReference type="Proteomes" id="UP000245783"/>
    </source>
</evidence>
<dbReference type="AlphaFoldDB" id="A0A316W2U6"/>
<dbReference type="InParanoid" id="A0A316W2U6"/>
<dbReference type="EMBL" id="KZ819363">
    <property type="protein sequence ID" value="PWN44217.1"/>
    <property type="molecule type" value="Genomic_DNA"/>
</dbReference>
<name>A0A316W2U6_9BASI</name>
<dbReference type="GeneID" id="37039161"/>
<dbReference type="RefSeq" id="XP_025371377.1">
    <property type="nucleotide sequence ID" value="XM_025517291.1"/>
</dbReference>
<reference evidence="1 2" key="1">
    <citation type="journal article" date="2018" name="Mol. Biol. Evol.">
        <title>Broad Genomic Sampling Reveals a Smut Pathogenic Ancestry of the Fungal Clade Ustilaginomycotina.</title>
        <authorList>
            <person name="Kijpornyongpan T."/>
            <person name="Mondo S.J."/>
            <person name="Barry K."/>
            <person name="Sandor L."/>
            <person name="Lee J."/>
            <person name="Lipzen A."/>
            <person name="Pangilinan J."/>
            <person name="LaButti K."/>
            <person name="Hainaut M."/>
            <person name="Henrissat B."/>
            <person name="Grigoriev I.V."/>
            <person name="Spatafora J.W."/>
            <person name="Aime M.C."/>
        </authorList>
    </citation>
    <scope>NUCLEOTIDE SEQUENCE [LARGE SCALE GENOMIC DNA]</scope>
    <source>
        <strain evidence="1 2">MCA 4658</strain>
    </source>
</reference>
<dbReference type="Proteomes" id="UP000245783">
    <property type="component" value="Unassembled WGS sequence"/>
</dbReference>
<gene>
    <name evidence="1" type="ORF">IE81DRAFT_38341</name>
</gene>
<keyword evidence="2" id="KW-1185">Reference proteome</keyword>
<sequence length="204" mass="23024">MTSRSKLLRRRRRRRRADMVFVAVGWQVGNEGRSATSAFTCRQGAGRLDKFSTTLIAIIIRIFAWLGNFGKASPFGCTGLALRSTGGRRCGSGIRAAVQRADRLSQRRELRPLGIVGRAHRVAWHKWRAGLRRRWLRALLFVCRGVAVGLLQACLNRSLRFESRSHELMINTRWRPVLLEAGSTRRRIGARARHAWGLLRGGAA</sequence>
<accession>A0A316W2U6</accession>
<proteinExistence type="predicted"/>